<feature type="transmembrane region" description="Helical" evidence="1">
    <location>
        <begin position="44"/>
        <end position="66"/>
    </location>
</feature>
<feature type="transmembrane region" description="Helical" evidence="1">
    <location>
        <begin position="125"/>
        <end position="142"/>
    </location>
</feature>
<evidence type="ECO:0000256" key="1">
    <source>
        <dbReference type="SAM" id="Phobius"/>
    </source>
</evidence>
<organism evidence="2">
    <name type="scientific">hydrothermal vent metagenome</name>
    <dbReference type="NCBI Taxonomy" id="652676"/>
    <lineage>
        <taxon>unclassified sequences</taxon>
        <taxon>metagenomes</taxon>
        <taxon>ecological metagenomes</taxon>
    </lineage>
</organism>
<keyword evidence="1" id="KW-0812">Transmembrane</keyword>
<evidence type="ECO:0008006" key="3">
    <source>
        <dbReference type="Google" id="ProtNLM"/>
    </source>
</evidence>
<gene>
    <name evidence="2" type="ORF">MNBD_BACTEROID01-1320</name>
</gene>
<accession>A0A3B0TX46</accession>
<feature type="transmembrane region" description="Helical" evidence="1">
    <location>
        <begin position="86"/>
        <end position="104"/>
    </location>
</feature>
<name>A0A3B0TX46_9ZZZZ</name>
<dbReference type="AlphaFoldDB" id="A0A3B0TX46"/>
<keyword evidence="1" id="KW-1133">Transmembrane helix</keyword>
<proteinExistence type="predicted"/>
<reference evidence="2" key="1">
    <citation type="submission" date="2018-06" db="EMBL/GenBank/DDBJ databases">
        <authorList>
            <person name="Zhirakovskaya E."/>
        </authorList>
    </citation>
    <scope>NUCLEOTIDE SEQUENCE</scope>
</reference>
<dbReference type="EMBL" id="UOEP01000188">
    <property type="protein sequence ID" value="VAW23175.1"/>
    <property type="molecule type" value="Genomic_DNA"/>
</dbReference>
<sequence length="144" mass="16449">MYTNLLHLHNTLRWVILIVAAIVLIRSYSGWAGKRKWGKTETRLGLVFSSVFYLQFLIGFVLYAFYSPLLKIAFADFGAAMKNAELRFIAVEHTTMMVFALILVHLGQIRSKKANTDIKKHRTAAIFYSIATILMLIAIPWGRL</sequence>
<feature type="transmembrane region" description="Helical" evidence="1">
    <location>
        <begin position="12"/>
        <end position="32"/>
    </location>
</feature>
<keyword evidence="1" id="KW-0472">Membrane</keyword>
<protein>
    <recommendedName>
        <fullName evidence="3">Cytochrome B</fullName>
    </recommendedName>
</protein>
<evidence type="ECO:0000313" key="2">
    <source>
        <dbReference type="EMBL" id="VAW23175.1"/>
    </source>
</evidence>